<feature type="compositionally biased region" description="Polar residues" evidence="1">
    <location>
        <begin position="254"/>
        <end position="265"/>
    </location>
</feature>
<protein>
    <submittedName>
        <fullName evidence="2">Uncharacterized protein</fullName>
    </submittedName>
</protein>
<gene>
    <name evidence="2" type="ORF">EKO27_g2126</name>
</gene>
<organism evidence="2 3">
    <name type="scientific">Xylaria grammica</name>
    <dbReference type="NCBI Taxonomy" id="363999"/>
    <lineage>
        <taxon>Eukaryota</taxon>
        <taxon>Fungi</taxon>
        <taxon>Dikarya</taxon>
        <taxon>Ascomycota</taxon>
        <taxon>Pezizomycotina</taxon>
        <taxon>Sordariomycetes</taxon>
        <taxon>Xylariomycetidae</taxon>
        <taxon>Xylariales</taxon>
        <taxon>Xylariaceae</taxon>
        <taxon>Xylaria</taxon>
    </lineage>
</organism>
<name>A0A439DF69_9PEZI</name>
<sequence length="312" mass="35316">MASHLDRCTPYLAWVQKRRPRHQDRKKARVLVGQFSTWTLHKTEDDGKLTLRCTCHFCQRTLCAKGCGLHRRHCEPFLHSAKGEHLETNTTGSLDYPSGAIPQGGNVEDDVGMLIQEAFDARFKRFGWTNSIRDRLVQSWHDWHRWYQEWRLRCQGKISSLEARGLFDEARKLEERLNEEVIYSDAGTFEMMWPTGFGHEVFRFVGISKPQEKQGQSLSLDIVDESGTSASSETSSDCGSDSGSDSGGDRGNIPNGQLANDSTSEVIPQRKTHFYRLRIGDSPGHKASRNCIRVVGLVIKVVIRDSHRAVVA</sequence>
<feature type="compositionally biased region" description="Low complexity" evidence="1">
    <location>
        <begin position="225"/>
        <end position="244"/>
    </location>
</feature>
<comment type="caution">
    <text evidence="2">The sequence shown here is derived from an EMBL/GenBank/DDBJ whole genome shotgun (WGS) entry which is preliminary data.</text>
</comment>
<dbReference type="Proteomes" id="UP000286045">
    <property type="component" value="Unassembled WGS sequence"/>
</dbReference>
<evidence type="ECO:0000313" key="2">
    <source>
        <dbReference type="EMBL" id="RWA13008.1"/>
    </source>
</evidence>
<evidence type="ECO:0000256" key="1">
    <source>
        <dbReference type="SAM" id="MobiDB-lite"/>
    </source>
</evidence>
<proteinExistence type="predicted"/>
<evidence type="ECO:0000313" key="3">
    <source>
        <dbReference type="Proteomes" id="UP000286045"/>
    </source>
</evidence>
<feature type="region of interest" description="Disordered" evidence="1">
    <location>
        <begin position="225"/>
        <end position="265"/>
    </location>
</feature>
<keyword evidence="3" id="KW-1185">Reference proteome</keyword>
<dbReference type="EMBL" id="RYZI01000037">
    <property type="protein sequence ID" value="RWA13008.1"/>
    <property type="molecule type" value="Genomic_DNA"/>
</dbReference>
<dbReference type="AlphaFoldDB" id="A0A439DF69"/>
<reference evidence="2 3" key="1">
    <citation type="submission" date="2018-12" db="EMBL/GenBank/DDBJ databases">
        <title>Draft genome sequence of Xylaria grammica IHI A82.</title>
        <authorList>
            <person name="Buettner E."/>
            <person name="Kellner H."/>
        </authorList>
    </citation>
    <scope>NUCLEOTIDE SEQUENCE [LARGE SCALE GENOMIC DNA]</scope>
    <source>
        <strain evidence="2 3">IHI A82</strain>
    </source>
</reference>
<accession>A0A439DF69</accession>